<evidence type="ECO:0000313" key="7">
    <source>
        <dbReference type="Proteomes" id="UP001359559"/>
    </source>
</evidence>
<reference evidence="6 7" key="1">
    <citation type="submission" date="2024-01" db="EMBL/GenBank/DDBJ databases">
        <title>The genomes of 5 underutilized Papilionoideae crops provide insights into root nodulation and disease resistance.</title>
        <authorList>
            <person name="Yuan L."/>
        </authorList>
    </citation>
    <scope>NUCLEOTIDE SEQUENCE [LARGE SCALE GENOMIC DNA]</scope>
    <source>
        <strain evidence="6">LY-2023</strain>
        <tissue evidence="6">Leaf</tissue>
    </source>
</reference>
<dbReference type="InterPro" id="IPR000504">
    <property type="entry name" value="RRM_dom"/>
</dbReference>
<keyword evidence="7" id="KW-1185">Reference proteome</keyword>
<accession>A0AAN9FP92</accession>
<dbReference type="Gene3D" id="3.30.70.330">
    <property type="match status" value="1"/>
</dbReference>
<sequence>MSTPFHIPLSAAQVGTYFVGQYYHVLETRPELVYQFYSDASTMLRIDGSARETATAMLQIHALVMSLSFTGIEIKSAQSLESWSGGVLVMVSGSVQHKDYNLRRKFMQTFFLAPQEKGFFVLNDIFHFVEEEPVHHHQAVFLAQTNLDSKLDAPCTVNKPVSNYLLGGDIQASNFVATNEVKENDAINNYGFSEQQMQQVHDSEHIQEDVVAKESHGSLQPAVNSVQDNVPSSAEEPPEEPQKHTYASILRVAKGQTTPSIASKPSQKNVSLSEWDHTPPTSSQQMTTLTNAFERPETAVVEVPTADDEDEIKSVYVRNLSPTVSSSEIEEEFKNFGRIRPDGVVIRSRRDVGICYAFVEYEDMTGVHNAIKAGSVEVAGRQVYIEERRPNSNIPPRGGRRGRGRSGYQPEAQRGRFGLRSFGRGSGQDGSEKEYNKSKGNGFYRPSTRQDGIFGVSGTKKWSESC</sequence>
<dbReference type="PROSITE" id="PS50177">
    <property type="entry name" value="NTF2_DOMAIN"/>
    <property type="match status" value="1"/>
</dbReference>
<evidence type="ECO:0000259" key="5">
    <source>
        <dbReference type="PROSITE" id="PS50177"/>
    </source>
</evidence>
<feature type="region of interest" description="Disordered" evidence="3">
    <location>
        <begin position="213"/>
        <end position="284"/>
    </location>
</feature>
<dbReference type="Proteomes" id="UP001359559">
    <property type="component" value="Unassembled WGS sequence"/>
</dbReference>
<dbReference type="Pfam" id="PF02136">
    <property type="entry name" value="NTF2"/>
    <property type="match status" value="1"/>
</dbReference>
<evidence type="ECO:0008006" key="8">
    <source>
        <dbReference type="Google" id="ProtNLM"/>
    </source>
</evidence>
<evidence type="ECO:0000256" key="1">
    <source>
        <dbReference type="ARBA" id="ARBA00022884"/>
    </source>
</evidence>
<dbReference type="InterPro" id="IPR035979">
    <property type="entry name" value="RBD_domain_sf"/>
</dbReference>
<dbReference type="InterPro" id="IPR039539">
    <property type="entry name" value="Ras_GTPase_bind_prot"/>
</dbReference>
<dbReference type="SMART" id="SM00360">
    <property type="entry name" value="RRM"/>
    <property type="match status" value="1"/>
</dbReference>
<feature type="domain" description="NTF2" evidence="5">
    <location>
        <begin position="14"/>
        <end position="128"/>
    </location>
</feature>
<dbReference type="AlphaFoldDB" id="A0AAN9FP92"/>
<evidence type="ECO:0000259" key="4">
    <source>
        <dbReference type="PROSITE" id="PS50102"/>
    </source>
</evidence>
<name>A0AAN9FP92_CLITE</name>
<dbReference type="SUPFAM" id="SSF54928">
    <property type="entry name" value="RNA-binding domain, RBD"/>
    <property type="match status" value="1"/>
</dbReference>
<dbReference type="FunFam" id="3.10.450.50:FF:000003">
    <property type="entry name" value="Nuclear transport factor 2 family protein"/>
    <property type="match status" value="1"/>
</dbReference>
<evidence type="ECO:0000256" key="3">
    <source>
        <dbReference type="SAM" id="MobiDB-lite"/>
    </source>
</evidence>
<dbReference type="GO" id="GO:0005829">
    <property type="term" value="C:cytosol"/>
    <property type="evidence" value="ECO:0007669"/>
    <property type="project" value="TreeGrafter"/>
</dbReference>
<dbReference type="EMBL" id="JAYKXN010000006">
    <property type="protein sequence ID" value="KAK7278521.1"/>
    <property type="molecule type" value="Genomic_DNA"/>
</dbReference>
<feature type="domain" description="RRM" evidence="4">
    <location>
        <begin position="313"/>
        <end position="390"/>
    </location>
</feature>
<feature type="region of interest" description="Disordered" evidence="3">
    <location>
        <begin position="387"/>
        <end position="466"/>
    </location>
</feature>
<evidence type="ECO:0000313" key="6">
    <source>
        <dbReference type="EMBL" id="KAK7278521.1"/>
    </source>
</evidence>
<organism evidence="6 7">
    <name type="scientific">Clitoria ternatea</name>
    <name type="common">Butterfly pea</name>
    <dbReference type="NCBI Taxonomy" id="43366"/>
    <lineage>
        <taxon>Eukaryota</taxon>
        <taxon>Viridiplantae</taxon>
        <taxon>Streptophyta</taxon>
        <taxon>Embryophyta</taxon>
        <taxon>Tracheophyta</taxon>
        <taxon>Spermatophyta</taxon>
        <taxon>Magnoliopsida</taxon>
        <taxon>eudicotyledons</taxon>
        <taxon>Gunneridae</taxon>
        <taxon>Pentapetalae</taxon>
        <taxon>rosids</taxon>
        <taxon>fabids</taxon>
        <taxon>Fabales</taxon>
        <taxon>Fabaceae</taxon>
        <taxon>Papilionoideae</taxon>
        <taxon>50 kb inversion clade</taxon>
        <taxon>NPAAA clade</taxon>
        <taxon>indigoferoid/millettioid clade</taxon>
        <taxon>Phaseoleae</taxon>
        <taxon>Clitoria</taxon>
    </lineage>
</organism>
<dbReference type="CDD" id="cd00780">
    <property type="entry name" value="NTF2"/>
    <property type="match status" value="1"/>
</dbReference>
<dbReference type="PANTHER" id="PTHR10693">
    <property type="entry name" value="RAS GTPASE-ACTIVATING PROTEIN-BINDING PROTEIN"/>
    <property type="match status" value="1"/>
</dbReference>
<dbReference type="InterPro" id="IPR012677">
    <property type="entry name" value="Nucleotide-bd_a/b_plait_sf"/>
</dbReference>
<dbReference type="SUPFAM" id="SSF54427">
    <property type="entry name" value="NTF2-like"/>
    <property type="match status" value="1"/>
</dbReference>
<dbReference type="GO" id="GO:1990904">
    <property type="term" value="C:ribonucleoprotein complex"/>
    <property type="evidence" value="ECO:0007669"/>
    <property type="project" value="TreeGrafter"/>
</dbReference>
<dbReference type="CDD" id="cd00590">
    <property type="entry name" value="RRM_SF"/>
    <property type="match status" value="1"/>
</dbReference>
<keyword evidence="1 2" id="KW-0694">RNA-binding</keyword>
<dbReference type="Pfam" id="PF00076">
    <property type="entry name" value="RRM_1"/>
    <property type="match status" value="1"/>
</dbReference>
<dbReference type="PROSITE" id="PS50102">
    <property type="entry name" value="RRM"/>
    <property type="match status" value="1"/>
</dbReference>
<comment type="caution">
    <text evidence="6">The sequence shown here is derived from an EMBL/GenBank/DDBJ whole genome shotgun (WGS) entry which is preliminary data.</text>
</comment>
<evidence type="ECO:0000256" key="2">
    <source>
        <dbReference type="PROSITE-ProRule" id="PRU00176"/>
    </source>
</evidence>
<dbReference type="InterPro" id="IPR018222">
    <property type="entry name" value="Nuclear_transport_factor_2_euk"/>
</dbReference>
<dbReference type="GO" id="GO:0003729">
    <property type="term" value="F:mRNA binding"/>
    <property type="evidence" value="ECO:0007669"/>
    <property type="project" value="TreeGrafter"/>
</dbReference>
<gene>
    <name evidence="6" type="ORF">RJT34_23551</name>
</gene>
<dbReference type="Gene3D" id="3.10.450.50">
    <property type="match status" value="1"/>
</dbReference>
<dbReference type="InterPro" id="IPR032710">
    <property type="entry name" value="NTF2-like_dom_sf"/>
</dbReference>
<feature type="compositionally biased region" description="Polar residues" evidence="3">
    <location>
        <begin position="255"/>
        <end position="272"/>
    </location>
</feature>
<dbReference type="InterPro" id="IPR002075">
    <property type="entry name" value="NTF2_dom"/>
</dbReference>
<feature type="compositionally biased region" description="Polar residues" evidence="3">
    <location>
        <begin position="217"/>
        <end position="230"/>
    </location>
</feature>
<protein>
    <recommendedName>
        <fullName evidence="8">G3BP-like protein</fullName>
    </recommendedName>
</protein>
<dbReference type="PANTHER" id="PTHR10693:SF58">
    <property type="entry name" value="OS02G0131700 PROTEIN"/>
    <property type="match status" value="1"/>
</dbReference>
<proteinExistence type="predicted"/>